<protein>
    <submittedName>
        <fullName evidence="1">Uncharacterized protein</fullName>
    </submittedName>
</protein>
<sequence>MPIRSLSPVLASQTSAGCDAAAWRPVGAVATAIPFNQQE</sequence>
<dbReference type="HOGENOM" id="CLU_3303482_0_0_6"/>
<gene>
    <name evidence="1" type="ORF">HMPREF1171_02625</name>
</gene>
<evidence type="ECO:0000313" key="1">
    <source>
        <dbReference type="EMBL" id="EKB27471.1"/>
    </source>
</evidence>
<dbReference type="Proteomes" id="UP000005149">
    <property type="component" value="Unassembled WGS sequence"/>
</dbReference>
<accession>K1JB02</accession>
<evidence type="ECO:0000313" key="2">
    <source>
        <dbReference type="Proteomes" id="UP000005149"/>
    </source>
</evidence>
<proteinExistence type="predicted"/>
<dbReference type="EMBL" id="AGWR01000021">
    <property type="protein sequence ID" value="EKB27471.1"/>
    <property type="molecule type" value="Genomic_DNA"/>
</dbReference>
<comment type="caution">
    <text evidence="1">The sequence shown here is derived from an EMBL/GenBank/DDBJ whole genome shotgun (WGS) entry which is preliminary data.</text>
</comment>
<dbReference type="AlphaFoldDB" id="K1JB02"/>
<dbReference type="PROSITE" id="PS51257">
    <property type="entry name" value="PROKAR_LIPOPROTEIN"/>
    <property type="match status" value="1"/>
</dbReference>
<keyword evidence="2" id="KW-1185">Reference proteome</keyword>
<reference evidence="1 2" key="1">
    <citation type="submission" date="2012-06" db="EMBL/GenBank/DDBJ databases">
        <title>The Genome Sequence of Aeromonas hydrophila SSU.</title>
        <authorList>
            <consortium name="The Broad Institute Genome Sequencing Platform"/>
            <person name="Earl A."/>
            <person name="Ward D."/>
            <person name="Feldgarden M."/>
            <person name="Gevers D."/>
            <person name="Chopra A."/>
            <person name="Walker B."/>
            <person name="Young S.K."/>
            <person name="Zeng Q."/>
            <person name="Gargeya S."/>
            <person name="Fitzgerald M."/>
            <person name="Haas B."/>
            <person name="Abouelleil A."/>
            <person name="Alvarado L."/>
            <person name="Arachchi H.M."/>
            <person name="Berlin A.M."/>
            <person name="Chapman S.B."/>
            <person name="Goldberg J."/>
            <person name="Griggs A."/>
            <person name="Gujja S."/>
            <person name="Hansen M."/>
            <person name="Howarth C."/>
            <person name="Imamovic A."/>
            <person name="Larimer J."/>
            <person name="McCowan C."/>
            <person name="Montmayeur A."/>
            <person name="Murphy C."/>
            <person name="Neiman D."/>
            <person name="Pearson M."/>
            <person name="Priest M."/>
            <person name="Roberts A."/>
            <person name="Saif S."/>
            <person name="Shea T."/>
            <person name="Sisk P."/>
            <person name="Sykes S."/>
            <person name="Wortman J."/>
            <person name="Nusbaum C."/>
            <person name="Birren B."/>
        </authorList>
    </citation>
    <scope>NUCLEOTIDE SEQUENCE [LARGE SCALE GENOMIC DNA]</scope>
    <source>
        <strain evidence="1 2">SSU</strain>
    </source>
</reference>
<organism evidence="1 2">
    <name type="scientific">Aeromonas dhakensis</name>
    <dbReference type="NCBI Taxonomy" id="196024"/>
    <lineage>
        <taxon>Bacteria</taxon>
        <taxon>Pseudomonadati</taxon>
        <taxon>Pseudomonadota</taxon>
        <taxon>Gammaproteobacteria</taxon>
        <taxon>Aeromonadales</taxon>
        <taxon>Aeromonadaceae</taxon>
        <taxon>Aeromonas</taxon>
    </lineage>
</organism>
<name>K1JB02_9GAMM</name>